<dbReference type="Proteomes" id="UP001530400">
    <property type="component" value="Unassembled WGS sequence"/>
</dbReference>
<keyword evidence="2" id="KW-1185">Reference proteome</keyword>
<evidence type="ECO:0008006" key="3">
    <source>
        <dbReference type="Google" id="ProtNLM"/>
    </source>
</evidence>
<evidence type="ECO:0000313" key="2">
    <source>
        <dbReference type="Proteomes" id="UP001530400"/>
    </source>
</evidence>
<organism evidence="1 2">
    <name type="scientific">Cyclotella atomus</name>
    <dbReference type="NCBI Taxonomy" id="382360"/>
    <lineage>
        <taxon>Eukaryota</taxon>
        <taxon>Sar</taxon>
        <taxon>Stramenopiles</taxon>
        <taxon>Ochrophyta</taxon>
        <taxon>Bacillariophyta</taxon>
        <taxon>Coscinodiscophyceae</taxon>
        <taxon>Thalassiosirophycidae</taxon>
        <taxon>Stephanodiscales</taxon>
        <taxon>Stephanodiscaceae</taxon>
        <taxon>Cyclotella</taxon>
    </lineage>
</organism>
<reference evidence="1 2" key="1">
    <citation type="submission" date="2024-10" db="EMBL/GenBank/DDBJ databases">
        <title>Updated reference genomes for cyclostephanoid diatoms.</title>
        <authorList>
            <person name="Roberts W.R."/>
            <person name="Alverson A.J."/>
        </authorList>
    </citation>
    <scope>NUCLEOTIDE SEQUENCE [LARGE SCALE GENOMIC DNA]</scope>
    <source>
        <strain evidence="1 2">AJA010-31</strain>
    </source>
</reference>
<sequence length="278" mass="31789">MRKRWYVHMPLLATAQVDNEPLCYPTARKVKLQSTTGDPLHFFEFQVISLDENVALNKNATQSSTYITKSRAGAMLYPQFASYAIDNDPNTFCYTDCTTENAWWMVDSYQMYPIKSVSIMNRWCQDDIYDQDGCLCRLSDASLTLLDEDGSVIVEETLHKTCDALILDIEFPSHSQYCMETESPTAYHSVSPRIDTDSSSPCPQARIAEYNGGIVISVRSTSIFFWEQRGGWKEFQPSINFCWKRNNDTEISFHAVDGDLTTYSQTDCVNPWWIVDLG</sequence>
<protein>
    <recommendedName>
        <fullName evidence="3">Fucolectin tachylectin-4 pentraxin-1 domain-containing protein</fullName>
    </recommendedName>
</protein>
<dbReference type="Gene3D" id="2.60.120.260">
    <property type="entry name" value="Galactose-binding domain-like"/>
    <property type="match status" value="1"/>
</dbReference>
<gene>
    <name evidence="1" type="ORF">ACHAWO_012246</name>
</gene>
<dbReference type="PANTHER" id="PTHR45713:SF15">
    <property type="entry name" value="F5_8 TYPE C DOMAIN-CONTAINING PROTEIN"/>
    <property type="match status" value="1"/>
</dbReference>
<evidence type="ECO:0000313" key="1">
    <source>
        <dbReference type="EMBL" id="KAL3766244.1"/>
    </source>
</evidence>
<dbReference type="AlphaFoldDB" id="A0ABD3MSY4"/>
<comment type="caution">
    <text evidence="1">The sequence shown here is derived from an EMBL/GenBank/DDBJ whole genome shotgun (WGS) entry which is preliminary data.</text>
</comment>
<name>A0ABD3MSY4_9STRA</name>
<dbReference type="InterPro" id="IPR008979">
    <property type="entry name" value="Galactose-bd-like_sf"/>
</dbReference>
<accession>A0ABD3MSY4</accession>
<dbReference type="EMBL" id="JALLPJ020001388">
    <property type="protein sequence ID" value="KAL3766244.1"/>
    <property type="molecule type" value="Genomic_DNA"/>
</dbReference>
<dbReference type="SUPFAM" id="SSF49785">
    <property type="entry name" value="Galactose-binding domain-like"/>
    <property type="match status" value="1"/>
</dbReference>
<proteinExistence type="predicted"/>
<dbReference type="PANTHER" id="PTHR45713">
    <property type="entry name" value="FTP DOMAIN-CONTAINING PROTEIN"/>
    <property type="match status" value="1"/>
</dbReference>
<dbReference type="InterPro" id="IPR051941">
    <property type="entry name" value="BG_Antigen-Binding_Lectin"/>
</dbReference>